<protein>
    <submittedName>
        <fullName evidence="1">Uncharacterized protein</fullName>
    </submittedName>
</protein>
<proteinExistence type="predicted"/>
<evidence type="ECO:0000313" key="2">
    <source>
        <dbReference type="Proteomes" id="UP000828390"/>
    </source>
</evidence>
<sequence>MPLMRGMTFKLLSIYRKVVIPISSLAMGPRCYTSAPWRTTCLQQTCWYRVEQT</sequence>
<organism evidence="1 2">
    <name type="scientific">Dreissena polymorpha</name>
    <name type="common">Zebra mussel</name>
    <name type="synonym">Mytilus polymorpha</name>
    <dbReference type="NCBI Taxonomy" id="45954"/>
    <lineage>
        <taxon>Eukaryota</taxon>
        <taxon>Metazoa</taxon>
        <taxon>Spiralia</taxon>
        <taxon>Lophotrochozoa</taxon>
        <taxon>Mollusca</taxon>
        <taxon>Bivalvia</taxon>
        <taxon>Autobranchia</taxon>
        <taxon>Heteroconchia</taxon>
        <taxon>Euheterodonta</taxon>
        <taxon>Imparidentia</taxon>
        <taxon>Neoheterodontei</taxon>
        <taxon>Myida</taxon>
        <taxon>Dreissenoidea</taxon>
        <taxon>Dreissenidae</taxon>
        <taxon>Dreissena</taxon>
    </lineage>
</organism>
<dbReference type="Proteomes" id="UP000828390">
    <property type="component" value="Unassembled WGS sequence"/>
</dbReference>
<evidence type="ECO:0000313" key="1">
    <source>
        <dbReference type="EMBL" id="KAH3803588.1"/>
    </source>
</evidence>
<reference evidence="1" key="1">
    <citation type="journal article" date="2019" name="bioRxiv">
        <title>The Genome of the Zebra Mussel, Dreissena polymorpha: A Resource for Invasive Species Research.</title>
        <authorList>
            <person name="McCartney M.A."/>
            <person name="Auch B."/>
            <person name="Kono T."/>
            <person name="Mallez S."/>
            <person name="Zhang Y."/>
            <person name="Obille A."/>
            <person name="Becker A."/>
            <person name="Abrahante J.E."/>
            <person name="Garbe J."/>
            <person name="Badalamenti J.P."/>
            <person name="Herman A."/>
            <person name="Mangelson H."/>
            <person name="Liachko I."/>
            <person name="Sullivan S."/>
            <person name="Sone E.D."/>
            <person name="Koren S."/>
            <person name="Silverstein K.A.T."/>
            <person name="Beckman K.B."/>
            <person name="Gohl D.M."/>
        </authorList>
    </citation>
    <scope>NUCLEOTIDE SEQUENCE</scope>
    <source>
        <strain evidence="1">Duluth1</strain>
        <tissue evidence="1">Whole animal</tissue>
    </source>
</reference>
<reference evidence="1" key="2">
    <citation type="submission" date="2020-11" db="EMBL/GenBank/DDBJ databases">
        <authorList>
            <person name="McCartney M.A."/>
            <person name="Auch B."/>
            <person name="Kono T."/>
            <person name="Mallez S."/>
            <person name="Becker A."/>
            <person name="Gohl D.M."/>
            <person name="Silverstein K.A.T."/>
            <person name="Koren S."/>
            <person name="Bechman K.B."/>
            <person name="Herman A."/>
            <person name="Abrahante J.E."/>
            <person name="Garbe J."/>
        </authorList>
    </citation>
    <scope>NUCLEOTIDE SEQUENCE</scope>
    <source>
        <strain evidence="1">Duluth1</strain>
        <tissue evidence="1">Whole animal</tissue>
    </source>
</reference>
<keyword evidence="2" id="KW-1185">Reference proteome</keyword>
<accession>A0A9D4FRC8</accession>
<gene>
    <name evidence="1" type="ORF">DPMN_131853</name>
</gene>
<comment type="caution">
    <text evidence="1">The sequence shown here is derived from an EMBL/GenBank/DDBJ whole genome shotgun (WGS) entry which is preliminary data.</text>
</comment>
<name>A0A9D4FRC8_DREPO</name>
<dbReference type="EMBL" id="JAIWYP010000006">
    <property type="protein sequence ID" value="KAH3803588.1"/>
    <property type="molecule type" value="Genomic_DNA"/>
</dbReference>
<dbReference type="AlphaFoldDB" id="A0A9D4FRC8"/>